<keyword evidence="2" id="KW-1185">Reference proteome</keyword>
<proteinExistence type="predicted"/>
<dbReference type="AlphaFoldDB" id="A0A137P936"/>
<evidence type="ECO:0000313" key="2">
    <source>
        <dbReference type="Proteomes" id="UP000070444"/>
    </source>
</evidence>
<organism evidence="1 2">
    <name type="scientific">Conidiobolus coronatus (strain ATCC 28846 / CBS 209.66 / NRRL 28638)</name>
    <name type="common">Delacroixia coronata</name>
    <dbReference type="NCBI Taxonomy" id="796925"/>
    <lineage>
        <taxon>Eukaryota</taxon>
        <taxon>Fungi</taxon>
        <taxon>Fungi incertae sedis</taxon>
        <taxon>Zoopagomycota</taxon>
        <taxon>Entomophthoromycotina</taxon>
        <taxon>Entomophthoromycetes</taxon>
        <taxon>Entomophthorales</taxon>
        <taxon>Ancylistaceae</taxon>
        <taxon>Conidiobolus</taxon>
    </lineage>
</organism>
<reference evidence="1 2" key="1">
    <citation type="journal article" date="2015" name="Genome Biol. Evol.">
        <title>Phylogenomic analyses indicate that early fungi evolved digesting cell walls of algal ancestors of land plants.</title>
        <authorList>
            <person name="Chang Y."/>
            <person name="Wang S."/>
            <person name="Sekimoto S."/>
            <person name="Aerts A.L."/>
            <person name="Choi C."/>
            <person name="Clum A."/>
            <person name="LaButti K.M."/>
            <person name="Lindquist E.A."/>
            <person name="Yee Ngan C."/>
            <person name="Ohm R.A."/>
            <person name="Salamov A.A."/>
            <person name="Grigoriev I.V."/>
            <person name="Spatafora J.W."/>
            <person name="Berbee M.L."/>
        </authorList>
    </citation>
    <scope>NUCLEOTIDE SEQUENCE [LARGE SCALE GENOMIC DNA]</scope>
    <source>
        <strain evidence="1 2">NRRL 28638</strain>
    </source>
</reference>
<dbReference type="Proteomes" id="UP000070444">
    <property type="component" value="Unassembled WGS sequence"/>
</dbReference>
<accession>A0A137P936</accession>
<name>A0A137P936_CONC2</name>
<evidence type="ECO:0000313" key="1">
    <source>
        <dbReference type="EMBL" id="KXN71515.1"/>
    </source>
</evidence>
<sequence length="69" mass="8072">MLFICIPIIFTNLTTLELFEVQFTLTSFNKIMDGLTQLESLYLNRVIFIVFILNHDQITLVFPKTLKGF</sequence>
<dbReference type="EMBL" id="KQ964473">
    <property type="protein sequence ID" value="KXN71515.1"/>
    <property type="molecule type" value="Genomic_DNA"/>
</dbReference>
<gene>
    <name evidence="1" type="ORF">CONCODRAFT_147975</name>
</gene>
<protein>
    <submittedName>
        <fullName evidence="1">Uncharacterized protein</fullName>
    </submittedName>
</protein>